<dbReference type="Proteomes" id="UP000504633">
    <property type="component" value="Unplaced"/>
</dbReference>
<dbReference type="GeneID" id="111594049"/>
<dbReference type="GO" id="GO:0030154">
    <property type="term" value="P:cell differentiation"/>
    <property type="evidence" value="ECO:0007669"/>
    <property type="project" value="UniProtKB-KW"/>
</dbReference>
<evidence type="ECO:0000256" key="2">
    <source>
        <dbReference type="ARBA" id="ARBA00008680"/>
    </source>
</evidence>
<feature type="domain" description="RRM" evidence="15">
    <location>
        <begin position="142"/>
        <end position="217"/>
    </location>
</feature>
<organism evidence="18 19">
    <name type="scientific">Drosophila hydei</name>
    <name type="common">Fruit fly</name>
    <dbReference type="NCBI Taxonomy" id="7224"/>
    <lineage>
        <taxon>Eukaryota</taxon>
        <taxon>Metazoa</taxon>
        <taxon>Ecdysozoa</taxon>
        <taxon>Arthropoda</taxon>
        <taxon>Hexapoda</taxon>
        <taxon>Insecta</taxon>
        <taxon>Pterygota</taxon>
        <taxon>Neoptera</taxon>
        <taxon>Endopterygota</taxon>
        <taxon>Diptera</taxon>
        <taxon>Brachycera</taxon>
        <taxon>Muscomorpha</taxon>
        <taxon>Ephydroidea</taxon>
        <taxon>Drosophilidae</taxon>
        <taxon>Drosophila</taxon>
    </lineage>
</organism>
<keyword evidence="8" id="KW-0805">Transcription regulation</keyword>
<dbReference type="Pfam" id="PF05383">
    <property type="entry name" value="La"/>
    <property type="match status" value="1"/>
</dbReference>
<dbReference type="RefSeq" id="XP_023162932.1">
    <property type="nucleotide sequence ID" value="XM_023307164.2"/>
</dbReference>
<evidence type="ECO:0000256" key="3">
    <source>
        <dbReference type="ARBA" id="ARBA00015867"/>
    </source>
</evidence>
<dbReference type="PROSITE" id="PS51939">
    <property type="entry name" value="XRRM"/>
    <property type="match status" value="1"/>
</dbReference>
<evidence type="ECO:0000259" key="17">
    <source>
        <dbReference type="PROSITE" id="PS51939"/>
    </source>
</evidence>
<dbReference type="InterPro" id="IPR035979">
    <property type="entry name" value="RBD_domain_sf"/>
</dbReference>
<dbReference type="InterPro" id="IPR012677">
    <property type="entry name" value="Nucleotide-bd_a/b_plait_sf"/>
</dbReference>
<evidence type="ECO:0000313" key="18">
    <source>
        <dbReference type="Proteomes" id="UP000504633"/>
    </source>
</evidence>
<dbReference type="PANTHER" id="PTHR22792:SF62">
    <property type="entry name" value="LA-RELATED PROTEIN 7"/>
    <property type="match status" value="1"/>
</dbReference>
<dbReference type="Gene3D" id="1.10.10.10">
    <property type="entry name" value="Winged helix-like DNA-binding domain superfamily/Winged helix DNA-binding domain"/>
    <property type="match status" value="1"/>
</dbReference>
<dbReference type="SMART" id="SM00360">
    <property type="entry name" value="RRM"/>
    <property type="match status" value="1"/>
</dbReference>
<dbReference type="GO" id="GO:1990904">
    <property type="term" value="C:ribonucleoprotein complex"/>
    <property type="evidence" value="ECO:0007669"/>
    <property type="project" value="UniProtKB-UniRule"/>
</dbReference>
<keyword evidence="6" id="KW-0744">Spermatogenesis</keyword>
<dbReference type="SUPFAM" id="SSF54928">
    <property type="entry name" value="RNA-binding domain, RBD"/>
    <property type="match status" value="1"/>
</dbReference>
<keyword evidence="4" id="KW-0507">mRNA processing</keyword>
<dbReference type="GO" id="GO:0005654">
    <property type="term" value="C:nucleoplasm"/>
    <property type="evidence" value="ECO:0007669"/>
    <property type="project" value="UniProtKB-SubCell"/>
</dbReference>
<feature type="domain" description="XRRM" evidence="17">
    <location>
        <begin position="471"/>
        <end position="582"/>
    </location>
</feature>
<dbReference type="InterPro" id="IPR000504">
    <property type="entry name" value="RRM_dom"/>
</dbReference>
<keyword evidence="18" id="KW-1185">Reference proteome</keyword>
<feature type="domain" description="HTH La-type RNA-binding" evidence="16">
    <location>
        <begin position="48"/>
        <end position="137"/>
    </location>
</feature>
<evidence type="ECO:0000259" key="15">
    <source>
        <dbReference type="PROSITE" id="PS50102"/>
    </source>
</evidence>
<dbReference type="AlphaFoldDB" id="A0A6J1LCF7"/>
<keyword evidence="10" id="KW-0508">mRNA splicing</keyword>
<evidence type="ECO:0000256" key="10">
    <source>
        <dbReference type="ARBA" id="ARBA00023187"/>
    </source>
</evidence>
<feature type="compositionally biased region" description="Low complexity" evidence="14">
    <location>
        <begin position="274"/>
        <end position="294"/>
    </location>
</feature>
<feature type="region of interest" description="Disordered" evidence="14">
    <location>
        <begin position="444"/>
        <end position="464"/>
    </location>
</feature>
<feature type="region of interest" description="Disordered" evidence="14">
    <location>
        <begin position="273"/>
        <end position="315"/>
    </location>
</feature>
<dbReference type="PROSITE" id="PS50961">
    <property type="entry name" value="HTH_LA"/>
    <property type="match status" value="1"/>
</dbReference>
<accession>A0A6J1LCF7</accession>
<dbReference type="InterPro" id="IPR034887">
    <property type="entry name" value="LARP7_RRM1"/>
</dbReference>
<feature type="compositionally biased region" description="Basic and acidic residues" evidence="14">
    <location>
        <begin position="451"/>
        <end position="464"/>
    </location>
</feature>
<dbReference type="GO" id="GO:0006397">
    <property type="term" value="P:mRNA processing"/>
    <property type="evidence" value="ECO:0007669"/>
    <property type="project" value="UniProtKB-KW"/>
</dbReference>
<dbReference type="Gene3D" id="3.30.70.330">
    <property type="match status" value="2"/>
</dbReference>
<evidence type="ECO:0000256" key="7">
    <source>
        <dbReference type="ARBA" id="ARBA00022884"/>
    </source>
</evidence>
<dbReference type="CTD" id="51574"/>
<dbReference type="InterPro" id="IPR002344">
    <property type="entry name" value="Lupus_La"/>
</dbReference>
<keyword evidence="11" id="KW-0539">Nucleus</keyword>
<dbReference type="InterPro" id="IPR014886">
    <property type="entry name" value="La_xRRM"/>
</dbReference>
<dbReference type="CDD" id="cd12290">
    <property type="entry name" value="RRM1_LARP7"/>
    <property type="match status" value="1"/>
</dbReference>
<dbReference type="OrthoDB" id="439993at2759"/>
<comment type="subcellular location">
    <subcellularLocation>
        <location evidence="1">Nucleus</location>
        <location evidence="1">Nucleoplasm</location>
    </subcellularLocation>
</comment>
<evidence type="ECO:0000256" key="5">
    <source>
        <dbReference type="ARBA" id="ARBA00022782"/>
    </source>
</evidence>
<dbReference type="GO" id="GO:0008380">
    <property type="term" value="P:RNA splicing"/>
    <property type="evidence" value="ECO:0007669"/>
    <property type="project" value="UniProtKB-KW"/>
</dbReference>
<dbReference type="CDD" id="cd07323">
    <property type="entry name" value="LAM"/>
    <property type="match status" value="1"/>
</dbReference>
<keyword evidence="5" id="KW-0221">Differentiation</keyword>
<dbReference type="GO" id="GO:0003723">
    <property type="term" value="F:RNA binding"/>
    <property type="evidence" value="ECO:0007669"/>
    <property type="project" value="UniProtKB-UniRule"/>
</dbReference>
<dbReference type="KEGG" id="dhe:111594049"/>
<dbReference type="InterPro" id="IPR006630">
    <property type="entry name" value="La_HTH"/>
</dbReference>
<protein>
    <recommendedName>
        <fullName evidence="3">La-related protein 7</fullName>
    </recommendedName>
    <alternativeName>
        <fullName evidence="12">La ribonucleoprotein domain family member 7</fullName>
    </alternativeName>
</protein>
<gene>
    <name evidence="19" type="primary">LOC111594049</name>
</gene>
<evidence type="ECO:0000256" key="8">
    <source>
        <dbReference type="ARBA" id="ARBA00023015"/>
    </source>
</evidence>
<dbReference type="InterPro" id="IPR045180">
    <property type="entry name" value="La_dom_prot"/>
</dbReference>
<sequence>MAAIEAIAEKNDGQEPEKTVADAKVGAVVGCTEPTASHTQVKTEGGGRKRKRHIFNAIRGQMEFYFGDANLSKDRFLRRYVEQDPYVPLEIFLTFNKIKTLTQDVQQISTSLSNSQMLELDETGLKVRRKTTLPEHRDVNNKTLYVEALPATATHDWLKEVFGRYGSVSYVSLPHYPGTRKIKEFAFIEFEKSSSVEKALKAYSLVQGVLSVKHTDPSNLASIRSFQHQQQKINQEGATETNVVVKQPSKREADKQCVQMAVTAKRAKLESVPEQFEASAAETTEAETSQQSESDNNNEEKNVITNQKRRRKQKKRILADKLKPNIEPSALDLKVLPKTSWCSLRNKYLNLQRRLISEAKSKLWRSSQVQQSMHKCTAMQLQLQAQHQQLVESKGICKNSVSSGHEEPEPLNDSVDVAEVPMPPKRRKRNRNAGVHKMNMNFYGAGGNEADDTKGASKTEDAAQERSPLFKYEPGLIVECALHEPCVNVKDFKADMRQYTDIKYVDIKEGDQVAHLRMVTPNAAEELTHQLSCAEMQLKVLRGQPETQYWRKIEQDREAKLSKKVRVQQKRGREKVTKMLAKHIKFEDADDEVTNDLATSVSIPSDN</sequence>
<proteinExistence type="inferred from homology"/>
<keyword evidence="7 13" id="KW-0694">RNA-binding</keyword>
<keyword evidence="9" id="KW-0804">Transcription</keyword>
<dbReference type="SMART" id="SM00715">
    <property type="entry name" value="LA"/>
    <property type="match status" value="1"/>
</dbReference>
<evidence type="ECO:0000256" key="6">
    <source>
        <dbReference type="ARBA" id="ARBA00022871"/>
    </source>
</evidence>
<evidence type="ECO:0000256" key="11">
    <source>
        <dbReference type="ARBA" id="ARBA00023242"/>
    </source>
</evidence>
<dbReference type="Pfam" id="PF00076">
    <property type="entry name" value="RRM_1"/>
    <property type="match status" value="1"/>
</dbReference>
<evidence type="ECO:0000256" key="4">
    <source>
        <dbReference type="ARBA" id="ARBA00022664"/>
    </source>
</evidence>
<dbReference type="PROSITE" id="PS50102">
    <property type="entry name" value="RRM"/>
    <property type="match status" value="1"/>
</dbReference>
<reference evidence="19" key="1">
    <citation type="submission" date="2025-08" db="UniProtKB">
        <authorList>
            <consortium name="RefSeq"/>
        </authorList>
    </citation>
    <scope>IDENTIFICATION</scope>
    <source>
        <strain evidence="19">15085-1641.00</strain>
        <tissue evidence="19">Whole body</tissue>
    </source>
</reference>
<dbReference type="SUPFAM" id="SSF46785">
    <property type="entry name" value="Winged helix' DNA-binding domain"/>
    <property type="match status" value="1"/>
</dbReference>
<evidence type="ECO:0000256" key="13">
    <source>
        <dbReference type="PROSITE-ProRule" id="PRU00332"/>
    </source>
</evidence>
<dbReference type="OMA" id="WCSLRNK"/>
<evidence type="ECO:0000259" key="16">
    <source>
        <dbReference type="PROSITE" id="PS50961"/>
    </source>
</evidence>
<dbReference type="Pfam" id="PF08777">
    <property type="entry name" value="RRM_3"/>
    <property type="match status" value="1"/>
</dbReference>
<dbReference type="InterPro" id="IPR036390">
    <property type="entry name" value="WH_DNA-bd_sf"/>
</dbReference>
<evidence type="ECO:0000313" key="19">
    <source>
        <dbReference type="RefSeq" id="XP_023162932.1"/>
    </source>
</evidence>
<feature type="region of interest" description="Disordered" evidence="14">
    <location>
        <begin position="399"/>
        <end position="431"/>
    </location>
</feature>
<dbReference type="GO" id="GO:0007283">
    <property type="term" value="P:spermatogenesis"/>
    <property type="evidence" value="ECO:0007669"/>
    <property type="project" value="UniProtKB-KW"/>
</dbReference>
<comment type="similarity">
    <text evidence="2">Belongs to the LARP7 family.</text>
</comment>
<evidence type="ECO:0000256" key="12">
    <source>
        <dbReference type="ARBA" id="ARBA00029640"/>
    </source>
</evidence>
<evidence type="ECO:0000256" key="1">
    <source>
        <dbReference type="ARBA" id="ARBA00004642"/>
    </source>
</evidence>
<dbReference type="PRINTS" id="PR00302">
    <property type="entry name" value="LUPUSLA"/>
</dbReference>
<name>A0A6J1LCF7_DROHY</name>
<dbReference type="InterPro" id="IPR036388">
    <property type="entry name" value="WH-like_DNA-bd_sf"/>
</dbReference>
<dbReference type="PANTHER" id="PTHR22792">
    <property type="entry name" value="LUPUS LA PROTEIN-RELATED"/>
    <property type="match status" value="1"/>
</dbReference>
<evidence type="ECO:0000256" key="9">
    <source>
        <dbReference type="ARBA" id="ARBA00023163"/>
    </source>
</evidence>
<evidence type="ECO:0000256" key="14">
    <source>
        <dbReference type="SAM" id="MobiDB-lite"/>
    </source>
</evidence>